<dbReference type="Proteomes" id="UP000603317">
    <property type="component" value="Unassembled WGS sequence"/>
</dbReference>
<evidence type="ECO:0000256" key="2">
    <source>
        <dbReference type="ARBA" id="ARBA00009387"/>
    </source>
</evidence>
<dbReference type="InterPro" id="IPR023346">
    <property type="entry name" value="Lysozyme-like_dom_sf"/>
</dbReference>
<comment type="similarity">
    <text evidence="1">Belongs to the transglycosylase Slt family.</text>
</comment>
<dbReference type="RefSeq" id="WP_188642551.1">
    <property type="nucleotide sequence ID" value="NZ_BMID01000001.1"/>
</dbReference>
<organism evidence="5 6">
    <name type="scientific">Blastomonas marina</name>
    <dbReference type="NCBI Taxonomy" id="1867408"/>
    <lineage>
        <taxon>Bacteria</taxon>
        <taxon>Pseudomonadati</taxon>
        <taxon>Pseudomonadota</taxon>
        <taxon>Alphaproteobacteria</taxon>
        <taxon>Sphingomonadales</taxon>
        <taxon>Sphingomonadaceae</taxon>
        <taxon>Blastomonas</taxon>
    </lineage>
</organism>
<feature type="chain" id="PRO_5045159651" description="Transglycosylase SLT domain-containing protein" evidence="3">
    <location>
        <begin position="35"/>
        <end position="208"/>
    </location>
</feature>
<dbReference type="SUPFAM" id="SSF53955">
    <property type="entry name" value="Lysozyme-like"/>
    <property type="match status" value="1"/>
</dbReference>
<protein>
    <recommendedName>
        <fullName evidence="4">Transglycosylase SLT domain-containing protein</fullName>
    </recommendedName>
</protein>
<evidence type="ECO:0000313" key="5">
    <source>
        <dbReference type="EMBL" id="GGA09510.1"/>
    </source>
</evidence>
<comment type="similarity">
    <text evidence="2">Belongs to the virb1 family.</text>
</comment>
<keyword evidence="3" id="KW-0732">Signal</keyword>
<dbReference type="EMBL" id="BMID01000001">
    <property type="protein sequence ID" value="GGA09510.1"/>
    <property type="molecule type" value="Genomic_DNA"/>
</dbReference>
<dbReference type="CDD" id="cd00254">
    <property type="entry name" value="LT-like"/>
    <property type="match status" value="1"/>
</dbReference>
<evidence type="ECO:0000256" key="1">
    <source>
        <dbReference type="ARBA" id="ARBA00007734"/>
    </source>
</evidence>
<reference evidence="6" key="1">
    <citation type="journal article" date="2019" name="Int. J. Syst. Evol. Microbiol.">
        <title>The Global Catalogue of Microorganisms (GCM) 10K type strain sequencing project: providing services to taxonomists for standard genome sequencing and annotation.</title>
        <authorList>
            <consortium name="The Broad Institute Genomics Platform"/>
            <consortium name="The Broad Institute Genome Sequencing Center for Infectious Disease"/>
            <person name="Wu L."/>
            <person name="Ma J."/>
        </authorList>
    </citation>
    <scope>NUCLEOTIDE SEQUENCE [LARGE SCALE GENOMIC DNA]</scope>
    <source>
        <strain evidence="6">CGMCC 1.15297</strain>
    </source>
</reference>
<keyword evidence="6" id="KW-1185">Reference proteome</keyword>
<dbReference type="PANTHER" id="PTHR37423">
    <property type="entry name" value="SOLUBLE LYTIC MUREIN TRANSGLYCOSYLASE-RELATED"/>
    <property type="match status" value="1"/>
</dbReference>
<evidence type="ECO:0000313" key="6">
    <source>
        <dbReference type="Proteomes" id="UP000603317"/>
    </source>
</evidence>
<proteinExistence type="inferred from homology"/>
<feature type="signal peptide" evidence="3">
    <location>
        <begin position="1"/>
        <end position="34"/>
    </location>
</feature>
<dbReference type="Gene3D" id="1.10.530.10">
    <property type="match status" value="1"/>
</dbReference>
<comment type="caution">
    <text evidence="5">The sequence shown here is derived from an EMBL/GenBank/DDBJ whole genome shotgun (WGS) entry which is preliminary data.</text>
</comment>
<sequence length="208" mass="22261">MGFAPITIKPARLPRLALGGAGIVSALFATPAMADVIEIGAEGHSWKVGGPPPQQGQYTPPPGVDGEDFEAALAQVPMTVPEFYRAHVAGLAIRYQLSPSLIDALVWQESRWRHEAVSPVGARGLAQLMPGTARDMGVDIHDPFQNLEGGARYLRIQLNRFEGNLALALAAYNCGPERVARVNGIPAIRETQLYVASIMGRLAAQSRS</sequence>
<dbReference type="PANTHER" id="PTHR37423:SF2">
    <property type="entry name" value="MEMBRANE-BOUND LYTIC MUREIN TRANSGLYCOSYLASE C"/>
    <property type="match status" value="1"/>
</dbReference>
<dbReference type="Pfam" id="PF01464">
    <property type="entry name" value="SLT"/>
    <property type="match status" value="1"/>
</dbReference>
<accession>A0ABQ1FEL0</accession>
<gene>
    <name evidence="5" type="ORF">GCM10010923_19880</name>
</gene>
<name>A0ABQ1FEL0_9SPHN</name>
<evidence type="ECO:0000259" key="4">
    <source>
        <dbReference type="Pfam" id="PF01464"/>
    </source>
</evidence>
<dbReference type="InterPro" id="IPR008258">
    <property type="entry name" value="Transglycosylase_SLT_dom_1"/>
</dbReference>
<feature type="domain" description="Transglycosylase SLT" evidence="4">
    <location>
        <begin position="94"/>
        <end position="191"/>
    </location>
</feature>
<evidence type="ECO:0000256" key="3">
    <source>
        <dbReference type="SAM" id="SignalP"/>
    </source>
</evidence>